<dbReference type="AlphaFoldDB" id="A0AAV6H101"/>
<dbReference type="InterPro" id="IPR011162">
    <property type="entry name" value="MHC_I/II-like_Ag-recog"/>
</dbReference>
<protein>
    <recommendedName>
        <fullName evidence="4">Ig-like domain-containing protein</fullName>
    </recommendedName>
</protein>
<dbReference type="InterPro" id="IPR036179">
    <property type="entry name" value="Ig-like_dom_sf"/>
</dbReference>
<evidence type="ECO:0000313" key="6">
    <source>
        <dbReference type="Proteomes" id="UP000823561"/>
    </source>
</evidence>
<dbReference type="PROSITE" id="PS00290">
    <property type="entry name" value="IG_MHC"/>
    <property type="match status" value="1"/>
</dbReference>
<sequence length="207" mass="23634">MYVDFQRKEIVRTMPPSFDPLIDYEKYFGPIYEIASIRMIYFKSNMDYMKQVFNDPLPAQEAQSAVGSAVYPKNYVQLGSDNTLICLVTEFYPPRVTVRWTKNMKNVTSGVTLSRYYMNRDGSFKMFSSLQFTPQEGDMYTCTVEHETLDEPLTRYWDVEVSEPSLGPSVFCGVGLTLGLLGVATGTFFLIKGNQYNLRPETINFGG</sequence>
<keyword evidence="3" id="KW-1133">Transmembrane helix</keyword>
<dbReference type="Gene3D" id="2.60.40.10">
    <property type="entry name" value="Immunoglobulins"/>
    <property type="match status" value="1"/>
</dbReference>
<proteinExistence type="predicted"/>
<keyword evidence="3" id="KW-0472">Membrane</keyword>
<dbReference type="InterPro" id="IPR003597">
    <property type="entry name" value="Ig_C1-set"/>
</dbReference>
<organism evidence="5 6">
    <name type="scientific">Alosa alosa</name>
    <name type="common">allis shad</name>
    <dbReference type="NCBI Taxonomy" id="278164"/>
    <lineage>
        <taxon>Eukaryota</taxon>
        <taxon>Metazoa</taxon>
        <taxon>Chordata</taxon>
        <taxon>Craniata</taxon>
        <taxon>Vertebrata</taxon>
        <taxon>Euteleostomi</taxon>
        <taxon>Actinopterygii</taxon>
        <taxon>Neopterygii</taxon>
        <taxon>Teleostei</taxon>
        <taxon>Clupei</taxon>
        <taxon>Clupeiformes</taxon>
        <taxon>Clupeoidei</taxon>
        <taxon>Clupeidae</taxon>
        <taxon>Alosa</taxon>
    </lineage>
</organism>
<name>A0AAV6H101_9TELE</name>
<dbReference type="InterPro" id="IPR007110">
    <property type="entry name" value="Ig-like_dom"/>
</dbReference>
<dbReference type="SMART" id="SM00407">
    <property type="entry name" value="IGc1"/>
    <property type="match status" value="1"/>
</dbReference>
<dbReference type="PANTHER" id="PTHR19944:SF86">
    <property type="entry name" value="HLA CLASS II HISTOCOMPATIBILITY ANTIGEN, DR ALPHA CHAIN"/>
    <property type="match status" value="1"/>
</dbReference>
<keyword evidence="3" id="KW-0812">Transmembrane</keyword>
<keyword evidence="2" id="KW-0393">Immunoglobulin domain</keyword>
<dbReference type="PROSITE" id="PS50835">
    <property type="entry name" value="IG_LIKE"/>
    <property type="match status" value="1"/>
</dbReference>
<dbReference type="Pfam" id="PF07654">
    <property type="entry name" value="C1-set"/>
    <property type="match status" value="1"/>
</dbReference>
<gene>
    <name evidence="5" type="ORF">AALO_G00066670</name>
</gene>
<dbReference type="Proteomes" id="UP000823561">
    <property type="component" value="Chromosome 5"/>
</dbReference>
<dbReference type="InterPro" id="IPR013783">
    <property type="entry name" value="Ig-like_fold"/>
</dbReference>
<keyword evidence="1" id="KW-0325">Glycoprotein</keyword>
<evidence type="ECO:0000256" key="1">
    <source>
        <dbReference type="ARBA" id="ARBA00023180"/>
    </source>
</evidence>
<dbReference type="SUPFAM" id="SSF48726">
    <property type="entry name" value="Immunoglobulin"/>
    <property type="match status" value="1"/>
</dbReference>
<accession>A0AAV6H101</accession>
<evidence type="ECO:0000256" key="2">
    <source>
        <dbReference type="ARBA" id="ARBA00023319"/>
    </source>
</evidence>
<keyword evidence="6" id="KW-1185">Reference proteome</keyword>
<dbReference type="SUPFAM" id="SSF54452">
    <property type="entry name" value="MHC antigen-recognition domain"/>
    <property type="match status" value="1"/>
</dbReference>
<evidence type="ECO:0000313" key="5">
    <source>
        <dbReference type="EMBL" id="KAG5281028.1"/>
    </source>
</evidence>
<feature type="domain" description="Ig-like" evidence="4">
    <location>
        <begin position="58"/>
        <end position="154"/>
    </location>
</feature>
<reference evidence="5" key="1">
    <citation type="submission" date="2020-10" db="EMBL/GenBank/DDBJ databases">
        <title>Chromosome-scale genome assembly of the Allis shad, Alosa alosa.</title>
        <authorList>
            <person name="Margot Z."/>
            <person name="Christophe K."/>
            <person name="Cabau C."/>
            <person name="Louis A."/>
            <person name="Berthelot C."/>
            <person name="Parey E."/>
            <person name="Roest Crollius H."/>
            <person name="Montfort J."/>
            <person name="Robinson-Rechavi M."/>
            <person name="Bucao C."/>
            <person name="Bouchez O."/>
            <person name="Gislard M."/>
            <person name="Lluch J."/>
            <person name="Milhes M."/>
            <person name="Lampietro C."/>
            <person name="Lopez Roques C."/>
            <person name="Donnadieu C."/>
            <person name="Braasch I."/>
            <person name="Desvignes T."/>
            <person name="Postlethwait J."/>
            <person name="Bobe J."/>
            <person name="Guiguen Y."/>
        </authorList>
    </citation>
    <scope>NUCLEOTIDE SEQUENCE</scope>
    <source>
        <strain evidence="5">M-15738</strain>
        <tissue evidence="5">Blood</tissue>
    </source>
</reference>
<dbReference type="EMBL" id="JADWDJ010000005">
    <property type="protein sequence ID" value="KAG5281028.1"/>
    <property type="molecule type" value="Genomic_DNA"/>
</dbReference>
<dbReference type="PANTHER" id="PTHR19944">
    <property type="entry name" value="MHC CLASS II-RELATED"/>
    <property type="match status" value="1"/>
</dbReference>
<evidence type="ECO:0000256" key="3">
    <source>
        <dbReference type="SAM" id="Phobius"/>
    </source>
</evidence>
<dbReference type="InterPro" id="IPR050160">
    <property type="entry name" value="MHC/Immunoglobulin"/>
</dbReference>
<comment type="caution">
    <text evidence="5">The sequence shown here is derived from an EMBL/GenBank/DDBJ whole genome shotgun (WGS) entry which is preliminary data.</text>
</comment>
<feature type="transmembrane region" description="Helical" evidence="3">
    <location>
        <begin position="166"/>
        <end position="191"/>
    </location>
</feature>
<dbReference type="InterPro" id="IPR003006">
    <property type="entry name" value="Ig/MHC_CS"/>
</dbReference>
<evidence type="ECO:0000259" key="4">
    <source>
        <dbReference type="PROSITE" id="PS50835"/>
    </source>
</evidence>